<dbReference type="PANTHER" id="PTHR13361">
    <property type="entry name" value="WW DOMAIN-BINDING PROTEIN 11"/>
    <property type="match status" value="1"/>
</dbReference>
<feature type="compositionally biased region" description="Low complexity" evidence="2">
    <location>
        <begin position="22"/>
        <end position="48"/>
    </location>
</feature>
<reference evidence="3 4" key="1">
    <citation type="submission" date="2016-11" db="EMBL/GenBank/DDBJ databases">
        <authorList>
            <person name="Jaros S."/>
            <person name="Januszkiewicz K."/>
            <person name="Wedrychowicz H."/>
        </authorList>
    </citation>
    <scope>NUCLEOTIDE SEQUENCE [LARGE SCALE GENOMIC DNA]</scope>
</reference>
<feature type="region of interest" description="Disordered" evidence="2">
    <location>
        <begin position="1"/>
        <end position="48"/>
    </location>
</feature>
<organism evidence="3 4">
    <name type="scientific">Microbotryum silenes-dioicae</name>
    <dbReference type="NCBI Taxonomy" id="796604"/>
    <lineage>
        <taxon>Eukaryota</taxon>
        <taxon>Fungi</taxon>
        <taxon>Dikarya</taxon>
        <taxon>Basidiomycota</taxon>
        <taxon>Pucciniomycotina</taxon>
        <taxon>Microbotryomycetes</taxon>
        <taxon>Microbotryales</taxon>
        <taxon>Microbotryaceae</taxon>
        <taxon>Microbotryum</taxon>
    </lineage>
</organism>
<name>A0A2X0MPA9_9BASI</name>
<feature type="coiled-coil region" evidence="1">
    <location>
        <begin position="415"/>
        <end position="442"/>
    </location>
</feature>
<evidence type="ECO:0000313" key="4">
    <source>
        <dbReference type="Proteomes" id="UP000249464"/>
    </source>
</evidence>
<accession>A0A2X0MPA9</accession>
<evidence type="ECO:0000313" key="3">
    <source>
        <dbReference type="EMBL" id="SGZ21605.1"/>
    </source>
</evidence>
<dbReference type="EMBL" id="FQNC01000083">
    <property type="protein sequence ID" value="SGZ21605.1"/>
    <property type="molecule type" value="Genomic_DNA"/>
</dbReference>
<sequence>MPPKRPPPPPPKTGMVNRSGSAPRTNAAAAPPRGYSSSSSSTPSRPVAAQKTYDGQLIFAIKRMHAELERRERERVAKARQPQPTAAGTKSRKSGLTVTGFLLRVAVFYVLIAYYLVCPTDKARERAVCRQLDVFSAKLQSLEPHARPHLDYAYRHAEPYLAEFHEITEPYVAKVQPIYAKVDLYIEPVTNKLSEVYDSYVYPGLVKGIHATQAAARPVAARAHKQYQRSLAPSVEWYSRAGQDWYKSNAEHHVATADRVLRTSSKQAMEYVAPAVPFAHHHFWNTVVPMTQSTYKTSHQTYFAHVHPQVVVARGHALQFWRKRIVPALHHFYELYITPQVDKISERVHLYKFKKMTAEEEARAKAEAEAEDDEGEGEDGDSFANFVTEPLDQVPIVVEIVEDVPAEDVVEIGTVDEVQDTAAAERAEVEALQDRYDQEVAEFGQAHFEKVATHLAALRSQTASDITKKVEPALLKLRRDSAKLADQLTDFLTRDDGRTKEQKLDKGQQFRTVVLGKSKQAADGVRTEAEKLARTLKTNENKIVSEASRAIEEKVTRAQNDVRQRWTDLPSTTTQDWERYHRLLAAQKKWQADYEGLQSGKVANAKLGETHPLELLYGVRGRIEAAFHSLEATLELCTQKAMTSLPDTVVEKVLDAGHNAQNASVDSKAAGLAASAASMAAVARESASSILAAPAEAVPMASATSVVEQARAAPTNVVDRAVSAADGAAASVKSYFGDASQAALHAVGIDPSPTDLSQTATYVTKQAKKSATSIASVVSDTVVNELPSSASSLAAAATETIISVAAEATSTVASVASNAASAASDATQVVSEGIASAASAVSAFVAPAPPTPIVEQITNSIASAASQASSVAHDATRTTAEGVSETVASVASVVKSAVLEHVEL</sequence>
<evidence type="ECO:0000256" key="2">
    <source>
        <dbReference type="SAM" id="MobiDB-lite"/>
    </source>
</evidence>
<proteinExistence type="predicted"/>
<feature type="region of interest" description="Disordered" evidence="2">
    <location>
        <begin position="70"/>
        <end position="91"/>
    </location>
</feature>
<gene>
    <name evidence="3" type="primary">BQ5605_C021g09388</name>
    <name evidence="3" type="ORF">BQ5605_C021G09388</name>
</gene>
<dbReference type="Proteomes" id="UP000249464">
    <property type="component" value="Unassembled WGS sequence"/>
</dbReference>
<dbReference type="AlphaFoldDB" id="A0A2X0MPA9"/>
<keyword evidence="4" id="KW-1185">Reference proteome</keyword>
<keyword evidence="1" id="KW-0175">Coiled coil</keyword>
<evidence type="ECO:0000256" key="1">
    <source>
        <dbReference type="SAM" id="Coils"/>
    </source>
</evidence>
<protein>
    <submittedName>
        <fullName evidence="3">BQ5605_C021g09388 protein</fullName>
    </submittedName>
</protein>
<dbReference type="STRING" id="796604.A0A2X0MPA9"/>
<feature type="compositionally biased region" description="Pro residues" evidence="2">
    <location>
        <begin position="1"/>
        <end position="12"/>
    </location>
</feature>
<feature type="compositionally biased region" description="Acidic residues" evidence="2">
    <location>
        <begin position="369"/>
        <end position="381"/>
    </location>
</feature>
<dbReference type="GO" id="GO:0005681">
    <property type="term" value="C:spliceosomal complex"/>
    <property type="evidence" value="ECO:0007669"/>
    <property type="project" value="TreeGrafter"/>
</dbReference>
<dbReference type="PANTHER" id="PTHR13361:SF1">
    <property type="entry name" value="WW DOMAIN-BINDING PROTEIN 11"/>
    <property type="match status" value="1"/>
</dbReference>
<feature type="region of interest" description="Disordered" evidence="2">
    <location>
        <begin position="363"/>
        <end position="384"/>
    </location>
</feature>